<dbReference type="GO" id="GO:0003774">
    <property type="term" value="F:cytoskeletal motor activity"/>
    <property type="evidence" value="ECO:0007669"/>
    <property type="project" value="InterPro"/>
</dbReference>
<keyword evidence="10" id="KW-1185">Reference proteome</keyword>
<proteinExistence type="inferred from homology"/>
<keyword evidence="9" id="KW-0969">Cilium</keyword>
<evidence type="ECO:0000256" key="4">
    <source>
        <dbReference type="ARBA" id="ARBA00023136"/>
    </source>
</evidence>
<evidence type="ECO:0000313" key="10">
    <source>
        <dbReference type="Proteomes" id="UP000256900"/>
    </source>
</evidence>
<evidence type="ECO:0000313" key="9">
    <source>
        <dbReference type="EMBL" id="REF86109.1"/>
    </source>
</evidence>
<organism evidence="9 10">
    <name type="scientific">Methylovirgula ligni</name>
    <dbReference type="NCBI Taxonomy" id="569860"/>
    <lineage>
        <taxon>Bacteria</taxon>
        <taxon>Pseudomonadati</taxon>
        <taxon>Pseudomonadota</taxon>
        <taxon>Alphaproteobacteria</taxon>
        <taxon>Hyphomicrobiales</taxon>
        <taxon>Beijerinckiaceae</taxon>
        <taxon>Methylovirgula</taxon>
    </lineage>
</organism>
<keyword evidence="6 7" id="KW-0998">Cell outer membrane</keyword>
<dbReference type="InterPro" id="IPR000527">
    <property type="entry name" value="Flag_Lring"/>
</dbReference>
<dbReference type="NCBIfam" id="NF001305">
    <property type="entry name" value="PRK00249.1-5"/>
    <property type="match status" value="1"/>
</dbReference>
<evidence type="ECO:0000256" key="1">
    <source>
        <dbReference type="ARBA" id="ARBA00002591"/>
    </source>
</evidence>
<evidence type="ECO:0000256" key="2">
    <source>
        <dbReference type="ARBA" id="ARBA00006929"/>
    </source>
</evidence>
<evidence type="ECO:0000256" key="8">
    <source>
        <dbReference type="SAM" id="SignalP"/>
    </source>
</evidence>
<comment type="caution">
    <text evidence="9">The sequence shown here is derived from an EMBL/GenBank/DDBJ whole genome shotgun (WGS) entry which is preliminary data.</text>
</comment>
<dbReference type="PANTHER" id="PTHR34933">
    <property type="entry name" value="FLAGELLAR L-RING PROTEIN"/>
    <property type="match status" value="1"/>
</dbReference>
<feature type="chain" id="PRO_5017611965" description="Flagellar L-ring protein" evidence="8">
    <location>
        <begin position="18"/>
        <end position="233"/>
    </location>
</feature>
<dbReference type="GO" id="GO:0071973">
    <property type="term" value="P:bacterial-type flagellum-dependent cell motility"/>
    <property type="evidence" value="ECO:0007669"/>
    <property type="project" value="InterPro"/>
</dbReference>
<dbReference type="Proteomes" id="UP000256900">
    <property type="component" value="Unassembled WGS sequence"/>
</dbReference>
<evidence type="ECO:0000256" key="7">
    <source>
        <dbReference type="HAMAP-Rule" id="MF_00415"/>
    </source>
</evidence>
<keyword evidence="3 8" id="KW-0732">Signal</keyword>
<evidence type="ECO:0000256" key="3">
    <source>
        <dbReference type="ARBA" id="ARBA00022729"/>
    </source>
</evidence>
<dbReference type="EMBL" id="QUMO01000003">
    <property type="protein sequence ID" value="REF86109.1"/>
    <property type="molecule type" value="Genomic_DNA"/>
</dbReference>
<reference evidence="9 10" key="1">
    <citation type="submission" date="2018-08" db="EMBL/GenBank/DDBJ databases">
        <title>Genomic Encyclopedia of Type Strains, Phase IV (KMG-IV): sequencing the most valuable type-strain genomes for metagenomic binning, comparative biology and taxonomic classification.</title>
        <authorList>
            <person name="Goeker M."/>
        </authorList>
    </citation>
    <scope>NUCLEOTIDE SEQUENCE [LARGE SCALE GENOMIC DNA]</scope>
    <source>
        <strain evidence="9 10">BW863</strain>
    </source>
</reference>
<feature type="signal peptide" evidence="8">
    <location>
        <begin position="1"/>
        <end position="17"/>
    </location>
</feature>
<dbReference type="GO" id="GO:0009279">
    <property type="term" value="C:cell outer membrane"/>
    <property type="evidence" value="ECO:0007669"/>
    <property type="project" value="UniProtKB-SubCell"/>
</dbReference>
<gene>
    <name evidence="7" type="primary">flgH</name>
    <name evidence="9" type="ORF">DES32_2154</name>
</gene>
<dbReference type="RefSeq" id="WP_115836687.1">
    <property type="nucleotide sequence ID" value="NZ_CP025086.1"/>
</dbReference>
<keyword evidence="9" id="KW-0282">Flagellum</keyword>
<dbReference type="OrthoDB" id="9789227at2"/>
<comment type="similarity">
    <text evidence="2 7">Belongs to the FlgH family.</text>
</comment>
<evidence type="ECO:0000256" key="6">
    <source>
        <dbReference type="ARBA" id="ARBA00023237"/>
    </source>
</evidence>
<evidence type="ECO:0000256" key="5">
    <source>
        <dbReference type="ARBA" id="ARBA00023143"/>
    </source>
</evidence>
<dbReference type="Pfam" id="PF02107">
    <property type="entry name" value="FlgH"/>
    <property type="match status" value="1"/>
</dbReference>
<accession>A0A3D9Z4M8</accession>
<dbReference type="PANTHER" id="PTHR34933:SF1">
    <property type="entry name" value="FLAGELLAR L-RING PROTEIN"/>
    <property type="match status" value="1"/>
</dbReference>
<dbReference type="PRINTS" id="PR01008">
    <property type="entry name" value="FLGLRINGFLGH"/>
</dbReference>
<keyword evidence="5 7" id="KW-0975">Bacterial flagellum</keyword>
<comment type="subcellular location">
    <subcellularLocation>
        <location evidence="7">Cell outer membrane</location>
    </subcellularLocation>
    <subcellularLocation>
        <location evidence="7">Bacterial flagellum basal body</location>
    </subcellularLocation>
</comment>
<sequence>MRLLLLLIALLPLAGCAGDIKEVGREPSMSAVGTGLSADVAPMPTSIFAADARNTRGAIWDGSHADIFSDPRASKIGDVITVNIAINDSAVFGNSTDRSMNGEVKGGLNYQVQTSNGQTQWYPQYDVTSQSNAQGQGSIDRSEKIQMSVGAVVTDVLPNGNLIVSGSQEVRVNYELRVLNIAGIVRPRDISKENTIAYNKIAEARISYGGRGRIMEVQQPGFGQQIFDRFRPL</sequence>
<keyword evidence="4 7" id="KW-0472">Membrane</keyword>
<dbReference type="GO" id="GO:0009427">
    <property type="term" value="C:bacterial-type flagellum basal body, distal rod, L ring"/>
    <property type="evidence" value="ECO:0007669"/>
    <property type="project" value="InterPro"/>
</dbReference>
<comment type="subunit">
    <text evidence="7">The basal body constitutes a major portion of the flagellar organelle and consists of four rings (L,P,S, and M) mounted on a central rod.</text>
</comment>
<dbReference type="AlphaFoldDB" id="A0A3D9Z4M8"/>
<dbReference type="HAMAP" id="MF_00415">
    <property type="entry name" value="FlgH"/>
    <property type="match status" value="1"/>
</dbReference>
<name>A0A3D9Z4M8_9HYPH</name>
<keyword evidence="9" id="KW-0966">Cell projection</keyword>
<protein>
    <recommendedName>
        <fullName evidence="7">Flagellar L-ring protein</fullName>
    </recommendedName>
    <alternativeName>
        <fullName evidence="7">Basal body L-ring protein</fullName>
    </alternativeName>
</protein>
<comment type="function">
    <text evidence="1 7">Assembles around the rod to form the L-ring and probably protects the motor/basal body from shearing forces during rotation.</text>
</comment>